<comment type="caution">
    <text evidence="2">The sequence shown here is derived from an EMBL/GenBank/DDBJ whole genome shotgun (WGS) entry which is preliminary data.</text>
</comment>
<protein>
    <submittedName>
        <fullName evidence="2">Uncharacterized protein</fullName>
    </submittedName>
</protein>
<dbReference type="EMBL" id="VSRR010034140">
    <property type="protein sequence ID" value="MPC72098.1"/>
    <property type="molecule type" value="Genomic_DNA"/>
</dbReference>
<name>A0A5B7HTQ6_PORTR</name>
<proteinExistence type="predicted"/>
<feature type="region of interest" description="Disordered" evidence="1">
    <location>
        <begin position="22"/>
        <end position="47"/>
    </location>
</feature>
<reference evidence="2 3" key="1">
    <citation type="submission" date="2019-05" db="EMBL/GenBank/DDBJ databases">
        <title>Another draft genome of Portunus trituberculatus and its Hox gene families provides insights of decapod evolution.</title>
        <authorList>
            <person name="Jeong J.-H."/>
            <person name="Song I."/>
            <person name="Kim S."/>
            <person name="Choi T."/>
            <person name="Kim D."/>
            <person name="Ryu S."/>
            <person name="Kim W."/>
        </authorList>
    </citation>
    <scope>NUCLEOTIDE SEQUENCE [LARGE SCALE GENOMIC DNA]</scope>
    <source>
        <tissue evidence="2">Muscle</tissue>
    </source>
</reference>
<evidence type="ECO:0000256" key="1">
    <source>
        <dbReference type="SAM" id="MobiDB-lite"/>
    </source>
</evidence>
<keyword evidence="3" id="KW-1185">Reference proteome</keyword>
<organism evidence="2 3">
    <name type="scientific">Portunus trituberculatus</name>
    <name type="common">Swimming crab</name>
    <name type="synonym">Neptunus trituberculatus</name>
    <dbReference type="NCBI Taxonomy" id="210409"/>
    <lineage>
        <taxon>Eukaryota</taxon>
        <taxon>Metazoa</taxon>
        <taxon>Ecdysozoa</taxon>
        <taxon>Arthropoda</taxon>
        <taxon>Crustacea</taxon>
        <taxon>Multicrustacea</taxon>
        <taxon>Malacostraca</taxon>
        <taxon>Eumalacostraca</taxon>
        <taxon>Eucarida</taxon>
        <taxon>Decapoda</taxon>
        <taxon>Pleocyemata</taxon>
        <taxon>Brachyura</taxon>
        <taxon>Eubrachyura</taxon>
        <taxon>Portunoidea</taxon>
        <taxon>Portunidae</taxon>
        <taxon>Portuninae</taxon>
        <taxon>Portunus</taxon>
    </lineage>
</organism>
<evidence type="ECO:0000313" key="3">
    <source>
        <dbReference type="Proteomes" id="UP000324222"/>
    </source>
</evidence>
<dbReference type="AlphaFoldDB" id="A0A5B7HTQ6"/>
<gene>
    <name evidence="2" type="ORF">E2C01_066391</name>
</gene>
<dbReference type="Proteomes" id="UP000324222">
    <property type="component" value="Unassembled WGS sequence"/>
</dbReference>
<evidence type="ECO:0000313" key="2">
    <source>
        <dbReference type="EMBL" id="MPC72098.1"/>
    </source>
</evidence>
<sequence>MERGHRIPLEYKRLVLISLPPEHSSDEHIHPGASYRPSPAATKNPSSLDRKFAKRIYGRRRVEKKDSSLFPKLILPSTVDRTRVWRDPRGPLLPIPPPSDVRKIVRARKGEKCTQRGEYKRIACKGVRDDCRHCCSGPTAAVQQYTARWPPRQSGCYDWYAKVVRPERYCQFSLGRGEMCSRRLFSAWVNTHSEEHGAGVNGDRDKLPTQQLHNFTNLSRITTPACLRHLHTCVPTCSDCRVS</sequence>
<accession>A0A5B7HTQ6</accession>